<feature type="compositionally biased region" description="Polar residues" evidence="2">
    <location>
        <begin position="110"/>
        <end position="119"/>
    </location>
</feature>
<keyword evidence="5" id="KW-1185">Reference proteome</keyword>
<dbReference type="AlphaFoldDB" id="A0A6M0RIL1"/>
<dbReference type="Pfam" id="PF09587">
    <property type="entry name" value="PGA_cap"/>
    <property type="match status" value="1"/>
</dbReference>
<dbReference type="PANTHER" id="PTHR33393:SF13">
    <property type="entry name" value="PGA BIOSYNTHESIS PROTEIN CAPA"/>
    <property type="match status" value="1"/>
</dbReference>
<dbReference type="InterPro" id="IPR019079">
    <property type="entry name" value="Capsule_synth_CapA"/>
</dbReference>
<comment type="caution">
    <text evidence="4">The sequence shown here is derived from an EMBL/GenBank/DDBJ whole genome shotgun (WGS) entry which is preliminary data.</text>
</comment>
<dbReference type="CDD" id="cd07381">
    <property type="entry name" value="MPP_CapA"/>
    <property type="match status" value="1"/>
</dbReference>
<evidence type="ECO:0000313" key="5">
    <source>
        <dbReference type="Proteomes" id="UP000481033"/>
    </source>
</evidence>
<accession>A0A6M0RIL1</accession>
<evidence type="ECO:0000259" key="3">
    <source>
        <dbReference type="SMART" id="SM00854"/>
    </source>
</evidence>
<feature type="region of interest" description="Disordered" evidence="2">
    <location>
        <begin position="688"/>
        <end position="902"/>
    </location>
</feature>
<feature type="compositionally biased region" description="Polar residues" evidence="2">
    <location>
        <begin position="751"/>
        <end position="760"/>
    </location>
</feature>
<evidence type="ECO:0000256" key="1">
    <source>
        <dbReference type="ARBA" id="ARBA00005662"/>
    </source>
</evidence>
<protein>
    <submittedName>
        <fullName evidence="4">CapA family protein</fullName>
    </submittedName>
</protein>
<dbReference type="EMBL" id="QXHD01000004">
    <property type="protein sequence ID" value="NEZ55750.1"/>
    <property type="molecule type" value="Genomic_DNA"/>
</dbReference>
<organism evidence="4 5">
    <name type="scientific">Adonisia turfae CCMR0081</name>
    <dbReference type="NCBI Taxonomy" id="2292702"/>
    <lineage>
        <taxon>Bacteria</taxon>
        <taxon>Bacillati</taxon>
        <taxon>Cyanobacteriota</taxon>
        <taxon>Adonisia</taxon>
        <taxon>Adonisia turfae</taxon>
    </lineage>
</organism>
<evidence type="ECO:0000256" key="2">
    <source>
        <dbReference type="SAM" id="MobiDB-lite"/>
    </source>
</evidence>
<dbReference type="SMART" id="SM00854">
    <property type="entry name" value="PGA_cap"/>
    <property type="match status" value="1"/>
</dbReference>
<dbReference type="InterPro" id="IPR052169">
    <property type="entry name" value="CW_Biosynth-Accessory"/>
</dbReference>
<name>A0A6M0RIL1_9CYAN</name>
<reference evidence="4 5" key="1">
    <citation type="journal article" date="2020" name="Microb. Ecol.">
        <title>Ecogenomics of the Marine Benthic Filamentous Cyanobacterium Adonisia.</title>
        <authorList>
            <person name="Walter J.M."/>
            <person name="Coutinho F.H."/>
            <person name="Leomil L."/>
            <person name="Hargreaves P.I."/>
            <person name="Campeao M.E."/>
            <person name="Vieira V.V."/>
            <person name="Silva B.S."/>
            <person name="Fistarol G.O."/>
            <person name="Salomon P.S."/>
            <person name="Sawabe T."/>
            <person name="Mino S."/>
            <person name="Hosokawa M."/>
            <person name="Miyashita H."/>
            <person name="Maruyama F."/>
            <person name="van Verk M.C."/>
            <person name="Dutilh B.E."/>
            <person name="Thompson C.C."/>
            <person name="Thompson F.L."/>
        </authorList>
    </citation>
    <scope>NUCLEOTIDE SEQUENCE [LARGE SCALE GENOMIC DNA]</scope>
    <source>
        <strain evidence="4 5">CCMR0081</strain>
    </source>
</reference>
<feature type="region of interest" description="Disordered" evidence="2">
    <location>
        <begin position="108"/>
        <end position="134"/>
    </location>
</feature>
<gene>
    <name evidence="4" type="ORF">DXZ20_08700</name>
</gene>
<dbReference type="Gene3D" id="3.60.21.10">
    <property type="match status" value="1"/>
</dbReference>
<sequence>MVNTPVDINQVRQSAATGHFRSIALWLNYPLVPQSIYARVQTDQYSGYLQVLLEFERPPKKDVLIRFVCNRLCQLESKVIRGVALIGCLVGTDQPLWQQRVKLSQRKQRATVQQPSQDTAAAPVTTPSLAPEPAVTEQVVTPEVSDAQAETITATTYGGETLKTVPSYLIPRETNLQERRRRPNRSVAPFPLVQIRSTDIDSTQTSTQRRMNRRRLTPKDVIEHQFKYMRAIVVTGSAAAAFILGCVTEAVFSQRGQVAQKQSPSLPTFKEGGWRPLSDVETQEIAYRSAMRGPAVSAALEPVAVMSHEPSSSPENPTVTLVFGGEVPVGDVPLQTPDAVEEVLGELEAFREADVAMVGLGNSLASADTSLQENYFERSRPDAADALLKGGIDIVGLTSDQTMDFGSHGLTETIKTLDGVGIYRVGAGRNQQEARRPEVLDVKGQRIAYLNYAPDSDDAATLNRAGLNIQERDNIVADIAALREAVDWIVVNYRWYGDLAAEPNAQQVNLSRSAIDAGADLVVGYHAQQLQGAELYKSRPIVYALGDFIFEEEPLSDHDTAALRVSLRENQMKVEFLPVSVREARPKTASGETARAILKQIRQASNTLPSPLQFPAILEATPPTEPLLKPEKPVAPLKTLGELEPGPLSDSQNPLEGEFIQPESFPPDTFDGFAPGFESFESEILDSETFSNTSDGFTVEPEVSERNVAEPNPFEPRNLESESWSDGLAPAQTMNENGPLEESGLLEGNSPLDSFNTQPDSEPAFDNAVPYEIWESPAPINPNAAPKRGTNPNVIDNGTGMELIPQQEGDDILAPNDGPLPGYDMLENWGEKSSPHKEFNPIQERLNNFDPSEVDVPTASPDDVFPIGAPEVSVEPDDETEDIRDTSGAISPHDEPLVGPLG</sequence>
<feature type="domain" description="Capsule synthesis protein CapA" evidence="3">
    <location>
        <begin position="320"/>
        <end position="552"/>
    </location>
</feature>
<dbReference type="RefSeq" id="WP_163697656.1">
    <property type="nucleotide sequence ID" value="NZ_QXHD01000004.1"/>
</dbReference>
<dbReference type="SUPFAM" id="SSF56300">
    <property type="entry name" value="Metallo-dependent phosphatases"/>
    <property type="match status" value="1"/>
</dbReference>
<evidence type="ECO:0000313" key="4">
    <source>
        <dbReference type="EMBL" id="NEZ55750.1"/>
    </source>
</evidence>
<dbReference type="InterPro" id="IPR029052">
    <property type="entry name" value="Metallo-depent_PP-like"/>
</dbReference>
<dbReference type="PANTHER" id="PTHR33393">
    <property type="entry name" value="POLYGLUTAMINE SYNTHESIS ACCESSORY PROTEIN RV0574C-RELATED"/>
    <property type="match status" value="1"/>
</dbReference>
<comment type="similarity">
    <text evidence="1">Belongs to the CapA family.</text>
</comment>
<proteinExistence type="inferred from homology"/>
<dbReference type="Proteomes" id="UP000481033">
    <property type="component" value="Unassembled WGS sequence"/>
</dbReference>
<feature type="compositionally biased region" description="Basic and acidic residues" evidence="2">
    <location>
        <begin position="829"/>
        <end position="839"/>
    </location>
</feature>